<keyword evidence="13" id="KW-1185">Reference proteome</keyword>
<keyword evidence="3 8" id="KW-0378">Hydrolase</keyword>
<keyword evidence="9" id="KW-0812">Transmembrane</keyword>
<evidence type="ECO:0000313" key="12">
    <source>
        <dbReference type="EMBL" id="MDQ0214778.1"/>
    </source>
</evidence>
<feature type="transmembrane region" description="Helical" evidence="9">
    <location>
        <begin position="176"/>
        <end position="199"/>
    </location>
</feature>
<dbReference type="GO" id="GO:0004222">
    <property type="term" value="F:metalloendopeptidase activity"/>
    <property type="evidence" value="ECO:0007669"/>
    <property type="project" value="InterPro"/>
</dbReference>
<evidence type="ECO:0000259" key="11">
    <source>
        <dbReference type="Pfam" id="PF16491"/>
    </source>
</evidence>
<dbReference type="Gene3D" id="3.30.2010.10">
    <property type="entry name" value="Metalloproteases ('zincins'), catalytic domain"/>
    <property type="match status" value="1"/>
</dbReference>
<keyword evidence="9" id="KW-0472">Membrane</keyword>
<keyword evidence="1 8" id="KW-0645">Protease</keyword>
<dbReference type="GO" id="GO:0046872">
    <property type="term" value="F:metal ion binding"/>
    <property type="evidence" value="ECO:0007669"/>
    <property type="project" value="UniProtKB-KW"/>
</dbReference>
<feature type="active site" description="Proton donor" evidence="6">
    <location>
        <position position="362"/>
    </location>
</feature>
<evidence type="ECO:0000256" key="9">
    <source>
        <dbReference type="SAM" id="Phobius"/>
    </source>
</evidence>
<feature type="binding site" evidence="7">
    <location>
        <position position="282"/>
    </location>
    <ligand>
        <name>Zn(2+)</name>
        <dbReference type="ChEBI" id="CHEBI:29105"/>
        <note>catalytic</note>
    </ligand>
</feature>
<keyword evidence="5 8" id="KW-0482">Metalloprotease</keyword>
<dbReference type="InterPro" id="IPR001915">
    <property type="entry name" value="Peptidase_M48"/>
</dbReference>
<evidence type="ECO:0000256" key="8">
    <source>
        <dbReference type="RuleBase" id="RU003983"/>
    </source>
</evidence>
<comment type="caution">
    <text evidence="12">The sequence shown here is derived from an EMBL/GenBank/DDBJ whole genome shotgun (WGS) entry which is preliminary data.</text>
</comment>
<dbReference type="RefSeq" id="WP_307256768.1">
    <property type="nucleotide sequence ID" value="NZ_JAUSUC010000010.1"/>
</dbReference>
<feature type="transmembrane region" description="Helical" evidence="9">
    <location>
        <begin position="64"/>
        <end position="85"/>
    </location>
</feature>
<dbReference type="FunFam" id="3.30.2010.10:FF:000010">
    <property type="entry name" value="M48 family peptidase"/>
    <property type="match status" value="1"/>
</dbReference>
<evidence type="ECO:0000256" key="3">
    <source>
        <dbReference type="ARBA" id="ARBA00022801"/>
    </source>
</evidence>
<evidence type="ECO:0000256" key="6">
    <source>
        <dbReference type="PIRSR" id="PIRSR627057-1"/>
    </source>
</evidence>
<dbReference type="Proteomes" id="UP001237207">
    <property type="component" value="Unassembled WGS sequence"/>
</dbReference>
<dbReference type="Pfam" id="PF01435">
    <property type="entry name" value="Peptidase_M48"/>
    <property type="match status" value="1"/>
</dbReference>
<dbReference type="CDD" id="cd07343">
    <property type="entry name" value="M48A_Zmpste24p_like"/>
    <property type="match status" value="1"/>
</dbReference>
<gene>
    <name evidence="12" type="ORF">J2S13_001175</name>
</gene>
<proteinExistence type="inferred from homology"/>
<organism evidence="12 13">
    <name type="scientific">Oikeobacillus pervagus</name>
    <dbReference type="NCBI Taxonomy" id="1325931"/>
    <lineage>
        <taxon>Bacteria</taxon>
        <taxon>Bacillati</taxon>
        <taxon>Bacillota</taxon>
        <taxon>Bacilli</taxon>
        <taxon>Bacillales</taxon>
        <taxon>Bacillaceae</taxon>
        <taxon>Oikeobacillus</taxon>
    </lineage>
</organism>
<dbReference type="GO" id="GO:0071586">
    <property type="term" value="P:CAAX-box protein processing"/>
    <property type="evidence" value="ECO:0007669"/>
    <property type="project" value="InterPro"/>
</dbReference>
<keyword evidence="2 7" id="KW-0479">Metal-binding</keyword>
<dbReference type="InterPro" id="IPR032456">
    <property type="entry name" value="Peptidase_M48_N"/>
</dbReference>
<evidence type="ECO:0000256" key="5">
    <source>
        <dbReference type="ARBA" id="ARBA00023049"/>
    </source>
</evidence>
<evidence type="ECO:0000256" key="7">
    <source>
        <dbReference type="PIRSR" id="PIRSR627057-2"/>
    </source>
</evidence>
<feature type="active site" evidence="6">
    <location>
        <position position="279"/>
    </location>
</feature>
<dbReference type="PANTHER" id="PTHR10120">
    <property type="entry name" value="CAAX PRENYL PROTEASE 1"/>
    <property type="match status" value="1"/>
</dbReference>
<feature type="transmembrane region" description="Helical" evidence="9">
    <location>
        <begin position="288"/>
        <end position="310"/>
    </location>
</feature>
<comment type="similarity">
    <text evidence="8">Belongs to the peptidase M48 family.</text>
</comment>
<keyword evidence="4 7" id="KW-0862">Zinc</keyword>
<evidence type="ECO:0000259" key="10">
    <source>
        <dbReference type="Pfam" id="PF01435"/>
    </source>
</evidence>
<protein>
    <submittedName>
        <fullName evidence="12">Zn-dependent protease with chaperone function</fullName>
    </submittedName>
</protein>
<feature type="domain" description="Peptidase M48" evidence="10">
    <location>
        <begin position="208"/>
        <end position="414"/>
    </location>
</feature>
<sequence>MLRKWSILAFVAYLILGLVIYYYLFIFADSTVPDIYKGTSADPTTFMNAKELMLSEEYSKIRNLLYFLSTPYEWLIYFFILIFGVSRAFEKWANQTSRFRIIQNAVYLFWLSMLSFALVFPIQYVSYDLSKTYQISTQTFPQWMKDEMIDFWVNYGTMLIIVTVLYAMMRKFPKKWWLAAWGLFVPFTIFMMYIQPIWIDPLYNDFYPLKDKELEAKILHLAEQANIPAEHVYEVNMSEKTNALNAYVTGVGNHSRIVLWDTTLERLSDDEILFVMAHEMGHYVEKHIYFGVAGYLLLSLFGFWLISKWLNRTIEKYGKEFKVTKSSQISSLPLFLLMVSILLFISSPITNGVSRYQETRADDYAMEITRDKEAAIQTFQKLTKAGLSQVNPPFLVKIFRYEHPTMLERLNMVETYPLKKVDPSKKEQPSS</sequence>
<dbReference type="AlphaFoldDB" id="A0AAJ1SXT1"/>
<feature type="transmembrane region" description="Helical" evidence="9">
    <location>
        <begin position="151"/>
        <end position="169"/>
    </location>
</feature>
<keyword evidence="9" id="KW-1133">Transmembrane helix</keyword>
<evidence type="ECO:0000256" key="4">
    <source>
        <dbReference type="ARBA" id="ARBA00022833"/>
    </source>
</evidence>
<feature type="binding site" evidence="7">
    <location>
        <position position="278"/>
    </location>
    <ligand>
        <name>Zn(2+)</name>
        <dbReference type="ChEBI" id="CHEBI:29105"/>
        <note>catalytic</note>
    </ligand>
</feature>
<evidence type="ECO:0000256" key="1">
    <source>
        <dbReference type="ARBA" id="ARBA00022670"/>
    </source>
</evidence>
<dbReference type="InterPro" id="IPR027057">
    <property type="entry name" value="CAXX_Prtase_1"/>
</dbReference>
<accession>A0AAJ1SXT1</accession>
<feature type="domain" description="CAAX prenyl protease 1 N-terminal" evidence="11">
    <location>
        <begin position="46"/>
        <end position="204"/>
    </location>
</feature>
<dbReference type="EMBL" id="JAUSUC010000010">
    <property type="protein sequence ID" value="MDQ0214778.1"/>
    <property type="molecule type" value="Genomic_DNA"/>
</dbReference>
<evidence type="ECO:0000313" key="13">
    <source>
        <dbReference type="Proteomes" id="UP001237207"/>
    </source>
</evidence>
<reference evidence="12" key="1">
    <citation type="submission" date="2023-07" db="EMBL/GenBank/DDBJ databases">
        <title>Genomic Encyclopedia of Type Strains, Phase IV (KMG-IV): sequencing the most valuable type-strain genomes for metagenomic binning, comparative biology and taxonomic classification.</title>
        <authorList>
            <person name="Goeker M."/>
        </authorList>
    </citation>
    <scope>NUCLEOTIDE SEQUENCE</scope>
    <source>
        <strain evidence="12">DSM 23947</strain>
    </source>
</reference>
<feature type="transmembrane region" description="Helical" evidence="9">
    <location>
        <begin position="331"/>
        <end position="349"/>
    </location>
</feature>
<feature type="transmembrane region" description="Helical" evidence="9">
    <location>
        <begin position="105"/>
        <end position="124"/>
    </location>
</feature>
<evidence type="ECO:0000256" key="2">
    <source>
        <dbReference type="ARBA" id="ARBA00022723"/>
    </source>
</evidence>
<feature type="transmembrane region" description="Helical" evidence="9">
    <location>
        <begin position="7"/>
        <end position="28"/>
    </location>
</feature>
<dbReference type="Pfam" id="PF16491">
    <property type="entry name" value="Peptidase_M48_N"/>
    <property type="match status" value="1"/>
</dbReference>
<comment type="cofactor">
    <cofactor evidence="7 8">
        <name>Zn(2+)</name>
        <dbReference type="ChEBI" id="CHEBI:29105"/>
    </cofactor>
    <text evidence="7 8">Binds 1 zinc ion per subunit.</text>
</comment>
<feature type="binding site" evidence="7">
    <location>
        <position position="358"/>
    </location>
    <ligand>
        <name>Zn(2+)</name>
        <dbReference type="ChEBI" id="CHEBI:29105"/>
        <note>catalytic</note>
    </ligand>
</feature>
<name>A0AAJ1SXT1_9BACI</name>